<keyword evidence="4" id="KW-0678">Repressor</keyword>
<dbReference type="PANTHER" id="PTHR48249">
    <property type="entry name" value="MEDIATOR OF RNA POLYMERASE II TRANSCRIPTION SUBUNIT 13"/>
    <property type="match status" value="1"/>
</dbReference>
<evidence type="ECO:0000256" key="3">
    <source>
        <dbReference type="ARBA" id="ARBA00019618"/>
    </source>
</evidence>
<dbReference type="GO" id="GO:0045944">
    <property type="term" value="P:positive regulation of transcription by RNA polymerase II"/>
    <property type="evidence" value="ECO:0007669"/>
    <property type="project" value="TreeGrafter"/>
</dbReference>
<evidence type="ECO:0000313" key="10">
    <source>
        <dbReference type="Proteomes" id="UP001151529"/>
    </source>
</evidence>
<evidence type="ECO:0000256" key="5">
    <source>
        <dbReference type="ARBA" id="ARBA00023015"/>
    </source>
</evidence>
<comment type="caution">
    <text evidence="9">The sequence shown here is derived from an EMBL/GenBank/DDBJ whole genome shotgun (WGS) entry which is preliminary data.</text>
</comment>
<keyword evidence="6" id="KW-0804">Transcription</keyword>
<evidence type="ECO:0000313" key="9">
    <source>
        <dbReference type="EMBL" id="KAJ6702761.1"/>
    </source>
</evidence>
<proteinExistence type="inferred from homology"/>
<sequence length="95" mass="10325">GGDPDFLEGSWIESNGLRMQHSFNSSSNSNSSSISSISSGSSDSDYKMTTSELEADADSLSCRQSGLSSNDQMENDGLKLVLLFIHIHSIDFYNH</sequence>
<name>A0A9Q0QA80_SALVM</name>
<keyword evidence="5" id="KW-0805">Transcription regulation</keyword>
<dbReference type="Proteomes" id="UP001151529">
    <property type="component" value="Chromosome 3"/>
</dbReference>
<evidence type="ECO:0000256" key="1">
    <source>
        <dbReference type="ARBA" id="ARBA00004123"/>
    </source>
</evidence>
<evidence type="ECO:0000256" key="6">
    <source>
        <dbReference type="ARBA" id="ARBA00023163"/>
    </source>
</evidence>
<reference evidence="9" key="1">
    <citation type="submission" date="2022-11" db="EMBL/GenBank/DDBJ databases">
        <authorList>
            <person name="Hyden B.L."/>
            <person name="Feng K."/>
            <person name="Yates T."/>
            <person name="Jawdy S."/>
            <person name="Smart L.B."/>
            <person name="Muchero W."/>
        </authorList>
    </citation>
    <scope>NUCLEOTIDE SEQUENCE</scope>
    <source>
        <tissue evidence="9">Shoot tip</tissue>
    </source>
</reference>
<feature type="region of interest" description="Disordered" evidence="8">
    <location>
        <begin position="22"/>
        <end position="50"/>
    </location>
</feature>
<evidence type="ECO:0000256" key="8">
    <source>
        <dbReference type="SAM" id="MobiDB-lite"/>
    </source>
</evidence>
<gene>
    <name evidence="9" type="ORF">OIU85_028791</name>
</gene>
<keyword evidence="10" id="KW-1185">Reference proteome</keyword>
<evidence type="ECO:0000256" key="2">
    <source>
        <dbReference type="ARBA" id="ARBA00009354"/>
    </source>
</evidence>
<feature type="non-terminal residue" evidence="9">
    <location>
        <position position="1"/>
    </location>
</feature>
<organism evidence="9 10">
    <name type="scientific">Salix viminalis</name>
    <name type="common">Common osier</name>
    <name type="synonym">Basket willow</name>
    <dbReference type="NCBI Taxonomy" id="40686"/>
    <lineage>
        <taxon>Eukaryota</taxon>
        <taxon>Viridiplantae</taxon>
        <taxon>Streptophyta</taxon>
        <taxon>Embryophyta</taxon>
        <taxon>Tracheophyta</taxon>
        <taxon>Spermatophyta</taxon>
        <taxon>Magnoliopsida</taxon>
        <taxon>eudicotyledons</taxon>
        <taxon>Gunneridae</taxon>
        <taxon>Pentapetalae</taxon>
        <taxon>rosids</taxon>
        <taxon>fabids</taxon>
        <taxon>Malpighiales</taxon>
        <taxon>Salicaceae</taxon>
        <taxon>Saliceae</taxon>
        <taxon>Salix</taxon>
    </lineage>
</organism>
<evidence type="ECO:0000256" key="4">
    <source>
        <dbReference type="ARBA" id="ARBA00022491"/>
    </source>
</evidence>
<dbReference type="GO" id="GO:0016592">
    <property type="term" value="C:mediator complex"/>
    <property type="evidence" value="ECO:0007669"/>
    <property type="project" value="TreeGrafter"/>
</dbReference>
<dbReference type="GO" id="GO:0003713">
    <property type="term" value="F:transcription coactivator activity"/>
    <property type="evidence" value="ECO:0007669"/>
    <property type="project" value="TreeGrafter"/>
</dbReference>
<reference evidence="9" key="2">
    <citation type="journal article" date="2023" name="Int. J. Mol. Sci.">
        <title>De Novo Assembly and Annotation of 11 Diverse Shrub Willow (Salix) Genomes Reveals Novel Gene Organization in Sex-Linked Regions.</title>
        <authorList>
            <person name="Hyden B."/>
            <person name="Feng K."/>
            <person name="Yates T.B."/>
            <person name="Jawdy S."/>
            <person name="Cereghino C."/>
            <person name="Smart L.B."/>
            <person name="Muchero W."/>
        </authorList>
    </citation>
    <scope>NUCLEOTIDE SEQUENCE [LARGE SCALE GENOMIC DNA]</scope>
    <source>
        <tissue evidence="9">Shoot tip</tissue>
    </source>
</reference>
<dbReference type="InterPro" id="IPR051139">
    <property type="entry name" value="Mediator_complx_sub13"/>
</dbReference>
<dbReference type="AlphaFoldDB" id="A0A9Q0QA80"/>
<evidence type="ECO:0000256" key="7">
    <source>
        <dbReference type="ARBA" id="ARBA00023242"/>
    </source>
</evidence>
<accession>A0A9Q0QA80</accession>
<dbReference type="PANTHER" id="PTHR48249:SF3">
    <property type="entry name" value="MEDIATOR OF RNA POLYMERASE II TRANSCRIPTION SUBUNIT 13"/>
    <property type="match status" value="1"/>
</dbReference>
<comment type="subcellular location">
    <subcellularLocation>
        <location evidence="1">Nucleus</location>
    </subcellularLocation>
</comment>
<dbReference type="EMBL" id="JAPFFL010000009">
    <property type="protein sequence ID" value="KAJ6702761.1"/>
    <property type="molecule type" value="Genomic_DNA"/>
</dbReference>
<dbReference type="OrthoDB" id="10580124at2759"/>
<comment type="similarity">
    <text evidence="2">Belongs to the Mediator complex subunit 13 family.</text>
</comment>
<protein>
    <recommendedName>
        <fullName evidence="3">Mediator of RNA polymerase II transcription subunit 13</fullName>
    </recommendedName>
</protein>
<keyword evidence="7" id="KW-0539">Nucleus</keyword>
<feature type="compositionally biased region" description="Low complexity" evidence="8">
    <location>
        <begin position="22"/>
        <end position="43"/>
    </location>
</feature>